<feature type="domain" description="Conserved virulence factor B third S1" evidence="5">
    <location>
        <begin position="142"/>
        <end position="216"/>
    </location>
</feature>
<dbReference type="Pfam" id="PF17783">
    <property type="entry name" value="WHD_CvfB"/>
    <property type="match status" value="1"/>
</dbReference>
<feature type="domain" description="Conserved virulence factor B first S1" evidence="2">
    <location>
        <begin position="6"/>
        <end position="62"/>
    </location>
</feature>
<dbReference type="InterPro" id="IPR048587">
    <property type="entry name" value="CvfB_S1_3rd"/>
</dbReference>
<evidence type="ECO:0000259" key="3">
    <source>
        <dbReference type="Pfam" id="PF17783"/>
    </source>
</evidence>
<dbReference type="EMBL" id="QFCR01000003">
    <property type="protein sequence ID" value="TNK90871.1"/>
    <property type="molecule type" value="Genomic_DNA"/>
</dbReference>
<evidence type="ECO:0000259" key="2">
    <source>
        <dbReference type="Pfam" id="PF13509"/>
    </source>
</evidence>
<dbReference type="AlphaFoldDB" id="A0A5C4TK61"/>
<dbReference type="OMA" id="GAFMDWG"/>
<gene>
    <name evidence="6" type="ORF">DID87_01860</name>
</gene>
<evidence type="ECO:0000256" key="1">
    <source>
        <dbReference type="PIRNR" id="PIRNR012524"/>
    </source>
</evidence>
<proteinExistence type="inferred from homology"/>
<dbReference type="InterPro" id="IPR036388">
    <property type="entry name" value="WH-like_DNA-bd_sf"/>
</dbReference>
<organism evidence="6 7">
    <name type="scientific">Fructilactobacillus sanfranciscensis</name>
    <name type="common">Lactobacillus sanfranciscensis</name>
    <dbReference type="NCBI Taxonomy" id="1625"/>
    <lineage>
        <taxon>Bacteria</taxon>
        <taxon>Bacillati</taxon>
        <taxon>Bacillota</taxon>
        <taxon>Bacilli</taxon>
        <taxon>Lactobacillales</taxon>
        <taxon>Lactobacillaceae</taxon>
        <taxon>Fructilactobacillus</taxon>
    </lineage>
</organism>
<sequence>MNEDNGRIITGTVTDENENEYFIQKDGITYSLDKSELKKPLKIGSEFKGFAYENEKHNQRITREIPEVGVDSYSWGKVVGTKFGLGVFVDIGLKDKDIAVSMDDLPDMKSLWPDVGDELMIAIKRDSKGRLWGELADDKVFKAISQPVNNPKMKNWDVTCWVINTKKMGTQVITDHYNLGFIDKSEQEQEPRLGEKLTARVIGIRPNKTFYLSLRPRAYESIGEDAEMIKRILEMKPDNFLPYNDKSDPDEIKNYFGISKGQFKRALGNLLKHRLVKKEENGISLIK</sequence>
<accession>A0A5C4TK61</accession>
<dbReference type="Pfam" id="PF21191">
    <property type="entry name" value="CvfB_1st"/>
    <property type="match status" value="1"/>
</dbReference>
<keyword evidence="6" id="KW-0238">DNA-binding</keyword>
<reference evidence="6 7" key="1">
    <citation type="submission" date="2018-05" db="EMBL/GenBank/DDBJ databases">
        <title>Lactobacillus sanfranciscensis Ah4 draft denome sequence.</title>
        <authorList>
            <person name="Zhang G."/>
        </authorList>
    </citation>
    <scope>NUCLEOTIDE SEQUENCE [LARGE SCALE GENOMIC DNA]</scope>
    <source>
        <strain evidence="6 7">Ah4</strain>
    </source>
</reference>
<evidence type="ECO:0000259" key="5">
    <source>
        <dbReference type="Pfam" id="PF21543"/>
    </source>
</evidence>
<comment type="caution">
    <text evidence="6">The sequence shown here is derived from an EMBL/GenBank/DDBJ whole genome shotgun (WGS) entry which is preliminary data.</text>
</comment>
<dbReference type="PIRSF" id="PIRSF012524">
    <property type="entry name" value="YitL_S1"/>
    <property type="match status" value="1"/>
</dbReference>
<evidence type="ECO:0000313" key="6">
    <source>
        <dbReference type="EMBL" id="TNK90871.1"/>
    </source>
</evidence>
<dbReference type="Proteomes" id="UP000313312">
    <property type="component" value="Unassembled WGS sequence"/>
</dbReference>
<dbReference type="InterPro" id="IPR040764">
    <property type="entry name" value="CvfB_WH"/>
</dbReference>
<dbReference type="PANTHER" id="PTHR37296">
    <property type="entry name" value="CONSERVED VIRULENCE FACTOR B"/>
    <property type="match status" value="1"/>
</dbReference>
<dbReference type="PANTHER" id="PTHR37296:SF1">
    <property type="entry name" value="CONSERVED VIRULENCE FACTOR B"/>
    <property type="match status" value="1"/>
</dbReference>
<dbReference type="Pfam" id="PF13509">
    <property type="entry name" value="S1_2"/>
    <property type="match status" value="1"/>
</dbReference>
<dbReference type="RefSeq" id="WP_014082037.1">
    <property type="nucleotide sequence ID" value="NZ_CAUOSB010000001.1"/>
</dbReference>
<evidence type="ECO:0000313" key="7">
    <source>
        <dbReference type="Proteomes" id="UP000313312"/>
    </source>
</evidence>
<dbReference type="InterPro" id="IPR012340">
    <property type="entry name" value="NA-bd_OB-fold"/>
</dbReference>
<dbReference type="InterPro" id="IPR048588">
    <property type="entry name" value="CvfB_S1_2nd"/>
</dbReference>
<feature type="domain" description="Conserved virulence factor B second S1" evidence="4">
    <location>
        <begin position="73"/>
        <end position="134"/>
    </location>
</feature>
<dbReference type="Gene3D" id="2.40.50.140">
    <property type="entry name" value="Nucleic acid-binding proteins"/>
    <property type="match status" value="2"/>
</dbReference>
<dbReference type="Pfam" id="PF21543">
    <property type="entry name" value="CvfB_2nd"/>
    <property type="match status" value="1"/>
</dbReference>
<protein>
    <submittedName>
        <fullName evidence="6">DNA-binding protein</fullName>
    </submittedName>
</protein>
<feature type="domain" description="Conserved virulence factor B-like winged helix" evidence="3">
    <location>
        <begin position="227"/>
        <end position="285"/>
    </location>
</feature>
<evidence type="ECO:0000259" key="4">
    <source>
        <dbReference type="Pfam" id="PF21191"/>
    </source>
</evidence>
<comment type="similarity">
    <text evidence="1">Belongs to the CvfB family.</text>
</comment>
<dbReference type="Gene3D" id="1.10.10.10">
    <property type="entry name" value="Winged helix-like DNA-binding domain superfamily/Winged helix DNA-binding domain"/>
    <property type="match status" value="1"/>
</dbReference>
<name>A0A5C4TK61_FRUSA</name>
<dbReference type="InterPro" id="IPR014464">
    <property type="entry name" value="CvfB_fam"/>
</dbReference>
<dbReference type="Gene3D" id="2.40.50.330">
    <property type="match status" value="1"/>
</dbReference>
<dbReference type="GO" id="GO:0003677">
    <property type="term" value="F:DNA binding"/>
    <property type="evidence" value="ECO:0007669"/>
    <property type="project" value="UniProtKB-KW"/>
</dbReference>
<dbReference type="InterPro" id="IPR039566">
    <property type="entry name" value="CvfB_S1_st"/>
</dbReference>